<evidence type="ECO:0000256" key="1">
    <source>
        <dbReference type="SAM" id="MobiDB-lite"/>
    </source>
</evidence>
<feature type="compositionally biased region" description="Basic and acidic residues" evidence="1">
    <location>
        <begin position="784"/>
        <end position="800"/>
    </location>
</feature>
<dbReference type="EMBL" id="ACVC01000769">
    <property type="protein sequence ID" value="EFO60794.1"/>
    <property type="molecule type" value="Genomic_DNA"/>
</dbReference>
<feature type="compositionally biased region" description="Low complexity" evidence="1">
    <location>
        <begin position="117"/>
        <end position="128"/>
    </location>
</feature>
<feature type="compositionally biased region" description="Polar residues" evidence="1">
    <location>
        <begin position="773"/>
        <end position="783"/>
    </location>
</feature>
<feature type="region of interest" description="Disordered" evidence="1">
    <location>
        <begin position="773"/>
        <end position="800"/>
    </location>
</feature>
<feature type="compositionally biased region" description="Low complexity" evidence="1">
    <location>
        <begin position="502"/>
        <end position="511"/>
    </location>
</feature>
<dbReference type="Proteomes" id="UP000008974">
    <property type="component" value="Unassembled WGS sequence"/>
</dbReference>
<name>E1F9T2_GIAIA</name>
<dbReference type="OrthoDB" id="10255342at2759"/>
<protein>
    <submittedName>
        <fullName evidence="2">Uncharacterized protein</fullName>
    </submittedName>
</protein>
<accession>E1F9T2</accession>
<dbReference type="AlphaFoldDB" id="E1F9T2"/>
<feature type="region of interest" description="Disordered" evidence="1">
    <location>
        <begin position="502"/>
        <end position="532"/>
    </location>
</feature>
<gene>
    <name evidence="2" type="ORF">GLP15_4909</name>
</gene>
<dbReference type="VEuPathDB" id="GiardiaDB:GLP15_4909"/>
<feature type="region of interest" description="Disordered" evidence="1">
    <location>
        <begin position="117"/>
        <end position="153"/>
    </location>
</feature>
<evidence type="ECO:0000313" key="3">
    <source>
        <dbReference type="Proteomes" id="UP000008974"/>
    </source>
</evidence>
<evidence type="ECO:0000313" key="2">
    <source>
        <dbReference type="EMBL" id="EFO60794.1"/>
    </source>
</evidence>
<dbReference type="OMA" id="CTITKVM"/>
<comment type="caution">
    <text evidence="2">The sequence shown here is derived from an EMBL/GenBank/DDBJ whole genome shotgun (WGS) entry which is preliminary data.</text>
</comment>
<organism evidence="2 3">
    <name type="scientific">Giardia intestinalis (strain P15)</name>
    <name type="common">Giardia lamblia</name>
    <dbReference type="NCBI Taxonomy" id="658858"/>
    <lineage>
        <taxon>Eukaryota</taxon>
        <taxon>Metamonada</taxon>
        <taxon>Diplomonadida</taxon>
        <taxon>Hexamitidae</taxon>
        <taxon>Giardiinae</taxon>
        <taxon>Giardia</taxon>
    </lineage>
</organism>
<reference evidence="2 3" key="1">
    <citation type="journal article" date="2010" name="BMC Genomics">
        <title>Genome analysis and comparative genomics of a Giardia intestinalis assemblage E isolate.</title>
        <authorList>
            <person name="Jerlstrom-Hultqvist J."/>
            <person name="Franzen O."/>
            <person name="Ankarklev J."/>
            <person name="Xu F."/>
            <person name="Nohynkova E."/>
            <person name="Andersson J.O."/>
            <person name="Svard S.G."/>
            <person name="Andersson B."/>
        </authorList>
    </citation>
    <scope>NUCLEOTIDE SEQUENCE [LARGE SCALE GENOMIC DNA]</scope>
    <source>
        <strain evidence="2 3">P15</strain>
    </source>
</reference>
<feature type="compositionally biased region" description="Basic and acidic residues" evidence="1">
    <location>
        <begin position="134"/>
        <end position="150"/>
    </location>
</feature>
<proteinExistence type="predicted"/>
<sequence>MLPNLASEYLNRHRLLSKIEDALNTCIASNLDSPEAYIASVLMQMSPGPCTITKVMLLPTSEVLYTVRFCEILRSFTYRLKPGNFNKLIALCLSSISVSALPSETVREFLPSLSLSTSTNSITPSTGSRAQSSQRDRAKSEVKEDTKQDRSQSPCIATYAEPLFFDENLKTPLHDINIFERINIIWPLLLKHIGGDRELGLELYEHLFDMSLQMLSSSRILELRRRATNVSSLTIRCPTPMFVVFSWSTVLNIALVPVGNSLLSFQALIHELNSYATTILMSDGTSGSGAAKKKVDATTLADPAAIFPVLLKQEPGLHVSTENPITVRLLELNDEYFEMRTFDNVKPTVGEKAAGVQINRPGDRLRKCFSVLAIFRALINLLQKTNEDWRRSTKIQITLDLPEIVADMKCVTANADDVIRELKERVDAVYPNCRSITPNYSSMVGFLNSFEVHPLVSEFELFLFNILLSQKWGHLDMSFTGCKNIPEESVSIEYDPVAEAAKQEATQAAPKKGTKQPPPQAQQNAPGVVDESGYKPPIVYQSYSKEAVVRQILTSMSQSMALTEVARQVGAVCPEETTVSLSLFFDSTPLVNVLNTKLTKYFPALGKQVKANARQYTKTPAICTLGQAEYLDAVCIHCHDLEPAKALHYPTKLMLPQGSHESTSSIIGQASIMSFRGGERQMGITPRAGSRFAGPGSQISASDQRAAACLNKDNVVDAGRGLTRTTLPDDSVSISKSLSPIEEASICEEPTNFKGLVLSYQDNESTVLTTEIESMPGSQTNEDTSQRETPKEKGKEKEASKVKNVSAVSENSYINRVTCALIYGYEGLHVNNIKEIDEFVNVCMYLKSDGRLIW</sequence>